<comment type="caution">
    <text evidence="2">The sequence shown here is derived from an EMBL/GenBank/DDBJ whole genome shotgun (WGS) entry which is preliminary data.</text>
</comment>
<protein>
    <recommendedName>
        <fullName evidence="4">DUF3829 domain-containing protein</fullName>
    </recommendedName>
</protein>
<sequence length="334" mass="36781">MNKTKLMMAISIAWILSACAKGQMTEEQTQKTVAEGQKVIIASNDYFNSLIALQIQSASIIYATHPECNFNAEGKYLPPKNLSSNLCSSEKNSGLDYKDLPSFLPLSQSDFAVDQAALKSFSEYLNALSAYTSNDDSALKDLLDAAKTDSDAAKKLAEQAHLDASQVSALKDMADFMLTLAQQHANGEDIGELVKARGPQQSQNLESLRTHVIQLKDNYVVAMNQTSINAMVRYYNNPAIRKKNFTDFDKSSEFAGRVLNMKNSLNIIKENKTSTEIAIDSFVKCNNELLAIISNTGLTPEQKSRKNEIARANLRRAVNDITQIVKPLAKAALL</sequence>
<reference evidence="2 3" key="1">
    <citation type="submission" date="2018-06" db="EMBL/GenBank/DDBJ databases">
        <authorList>
            <consortium name="Pathogen Informatics"/>
            <person name="Doyle S."/>
        </authorList>
    </citation>
    <scope>NUCLEOTIDE SEQUENCE [LARGE SCALE GENOMIC DNA]</scope>
    <source>
        <strain evidence="2 3">NCTC11967</strain>
    </source>
</reference>
<dbReference type="RefSeq" id="WP_038254109.1">
    <property type="nucleotide sequence ID" value="NZ_DAMADI010000005.1"/>
</dbReference>
<accession>A0AB38FTY1</accession>
<organism evidence="2 3">
    <name type="scientific">Yokenella regensburgei</name>
    <dbReference type="NCBI Taxonomy" id="158877"/>
    <lineage>
        <taxon>Bacteria</taxon>
        <taxon>Pseudomonadati</taxon>
        <taxon>Pseudomonadota</taxon>
        <taxon>Gammaproteobacteria</taxon>
        <taxon>Enterobacterales</taxon>
        <taxon>Enterobacteriaceae</taxon>
        <taxon>Yokenella</taxon>
    </lineage>
</organism>
<gene>
    <name evidence="2" type="ORF">NCTC11967_01786</name>
</gene>
<dbReference type="Proteomes" id="UP000251313">
    <property type="component" value="Unassembled WGS sequence"/>
</dbReference>
<evidence type="ECO:0000256" key="1">
    <source>
        <dbReference type="SAM" id="SignalP"/>
    </source>
</evidence>
<feature type="signal peptide" evidence="1">
    <location>
        <begin position="1"/>
        <end position="20"/>
    </location>
</feature>
<dbReference type="EMBL" id="UAVL01000008">
    <property type="protein sequence ID" value="SQA62778.1"/>
    <property type="molecule type" value="Genomic_DNA"/>
</dbReference>
<proteinExistence type="predicted"/>
<keyword evidence="1" id="KW-0732">Signal</keyword>
<evidence type="ECO:0000313" key="2">
    <source>
        <dbReference type="EMBL" id="SQA62778.1"/>
    </source>
</evidence>
<dbReference type="PROSITE" id="PS51257">
    <property type="entry name" value="PROKAR_LIPOPROTEIN"/>
    <property type="match status" value="1"/>
</dbReference>
<feature type="chain" id="PRO_5044220955" description="DUF3829 domain-containing protein" evidence="1">
    <location>
        <begin position="21"/>
        <end position="334"/>
    </location>
</feature>
<evidence type="ECO:0000313" key="3">
    <source>
        <dbReference type="Proteomes" id="UP000251313"/>
    </source>
</evidence>
<name>A0AB38FTY1_9ENTR</name>
<evidence type="ECO:0008006" key="4">
    <source>
        <dbReference type="Google" id="ProtNLM"/>
    </source>
</evidence>
<dbReference type="AlphaFoldDB" id="A0AB38FTY1"/>